<gene>
    <name evidence="2" type="ORF">GM540_15265</name>
</gene>
<organism evidence="2 3">
    <name type="scientific">Streptococcus pneumoniae</name>
    <dbReference type="NCBI Taxonomy" id="1313"/>
    <lineage>
        <taxon>Bacteria</taxon>
        <taxon>Bacillati</taxon>
        <taxon>Bacillota</taxon>
        <taxon>Bacilli</taxon>
        <taxon>Lactobacillales</taxon>
        <taxon>Streptococcaceae</taxon>
        <taxon>Streptococcus</taxon>
    </lineage>
</organism>
<evidence type="ECO:0000256" key="1">
    <source>
        <dbReference type="SAM" id="Coils"/>
    </source>
</evidence>
<dbReference type="EMBL" id="WNHQ01001989">
    <property type="protein sequence ID" value="MTV75297.1"/>
    <property type="molecule type" value="Genomic_DNA"/>
</dbReference>
<protein>
    <submittedName>
        <fullName evidence="2">Uncharacterized protein</fullName>
    </submittedName>
</protein>
<feature type="non-terminal residue" evidence="2">
    <location>
        <position position="1"/>
    </location>
</feature>
<sequence length="98" mass="11507">AIASDKQYLEAEIEEIKSNKNAIQERYQNLQEELAQARLLKTELQGQKRYEVADIERLGKELDNLDFEQEEIQRLLQEKVDNLEKVDTELLSQQAEES</sequence>
<evidence type="ECO:0000313" key="3">
    <source>
        <dbReference type="Proteomes" id="UP000483094"/>
    </source>
</evidence>
<evidence type="ECO:0000313" key="2">
    <source>
        <dbReference type="EMBL" id="MTV75297.1"/>
    </source>
</evidence>
<feature type="coiled-coil region" evidence="1">
    <location>
        <begin position="6"/>
        <end position="85"/>
    </location>
</feature>
<proteinExistence type="predicted"/>
<accession>A0A6G2DFG8</accession>
<dbReference type="AlphaFoldDB" id="A0A6G2DFG8"/>
<feature type="non-terminal residue" evidence="2">
    <location>
        <position position="98"/>
    </location>
</feature>
<comment type="caution">
    <text evidence="2">The sequence shown here is derived from an EMBL/GenBank/DDBJ whole genome shotgun (WGS) entry which is preliminary data.</text>
</comment>
<name>A0A6G2DFG8_STREE</name>
<reference evidence="2 3" key="1">
    <citation type="submission" date="2019-11" db="EMBL/GenBank/DDBJ databases">
        <title>Growth characteristics of pneumococcus vary with the chemical composition of the capsule and with environmental conditions.</title>
        <authorList>
            <person name="Tothpal A."/>
            <person name="Desobry K."/>
            <person name="Joshi S."/>
            <person name="Wyllie A.L."/>
            <person name="Weinberger D.M."/>
        </authorList>
    </citation>
    <scope>NUCLEOTIDE SEQUENCE [LARGE SCALE GENOMIC DNA]</scope>
    <source>
        <strain evidence="3">pnumococcus19F</strain>
    </source>
</reference>
<dbReference type="Proteomes" id="UP000483094">
    <property type="component" value="Unassembled WGS sequence"/>
</dbReference>
<keyword evidence="1" id="KW-0175">Coiled coil</keyword>